<feature type="transmembrane region" description="Helical" evidence="1">
    <location>
        <begin position="81"/>
        <end position="98"/>
    </location>
</feature>
<dbReference type="KEGG" id="ccel:CCDG5_0180"/>
<reference evidence="3" key="1">
    <citation type="submission" date="2014-07" db="EMBL/GenBank/DDBJ databases">
        <authorList>
            <person name="Wibberg D."/>
        </authorList>
    </citation>
    <scope>NUCLEOTIDE SEQUENCE [LARGE SCALE GENOMIC DNA]</scope>
    <source>
        <strain evidence="3">DG5</strain>
    </source>
</reference>
<name>A0A078KLK5_9FIRM</name>
<feature type="transmembrane region" description="Helical" evidence="1">
    <location>
        <begin position="110"/>
        <end position="133"/>
    </location>
</feature>
<dbReference type="HOGENOM" id="CLU_052630_0_0_9"/>
<dbReference type="EMBL" id="LM995447">
    <property type="protein sequence ID" value="CDZ23323.1"/>
    <property type="molecule type" value="Genomic_DNA"/>
</dbReference>
<dbReference type="Pfam" id="PF12725">
    <property type="entry name" value="DUF3810"/>
    <property type="match status" value="1"/>
</dbReference>
<dbReference type="InterPro" id="IPR024294">
    <property type="entry name" value="DUF3810"/>
</dbReference>
<protein>
    <recommendedName>
        <fullName evidence="4">DUF3810 domain-containing protein</fullName>
    </recommendedName>
</protein>
<sequence length="383" mass="43400">MTKNSREAGFINRNRPKSAFPVRPILFVFFVLLVPAAYALKYFSTFHPEKVENYYSLGVYRTISSAVSSYFRLFPFSCAEIMLYELIILAVFLIAVIIKRLVVGDRRAALRIAAFMLFVLSSMYFLFTVMWGLNYNRLPLEESLHYKTGKPTASELTDALLKETDAINSLCDKVNYDSNGHSYYPGGFKKISANVNDAYLALQKSDENYRKLFSGAIPRPKGILASKLLSYTGIEGIFIPFTCEPNVDTDLPAFVLPFDAAHESAHLKGFAREQEANFVAYLAGISSPDPYFQYSAHMEAYIYLSNALFETDIETLKKVAPLIDKRAVSDFEYYSNYVTAHESTASEISNKVNDTYLKSQGQQGVITYNMFVTLLIEKYRTEK</sequence>
<feature type="transmembrane region" description="Helical" evidence="1">
    <location>
        <begin position="20"/>
        <end position="40"/>
    </location>
</feature>
<gene>
    <name evidence="2" type="ORF">CCDG5_0180</name>
</gene>
<keyword evidence="1" id="KW-1133">Transmembrane helix</keyword>
<dbReference type="PATRIC" id="fig|29343.3.peg.181"/>
<evidence type="ECO:0000313" key="3">
    <source>
        <dbReference type="Proteomes" id="UP000032431"/>
    </source>
</evidence>
<evidence type="ECO:0000256" key="1">
    <source>
        <dbReference type="SAM" id="Phobius"/>
    </source>
</evidence>
<keyword evidence="1" id="KW-0812">Transmembrane</keyword>
<keyword evidence="1" id="KW-0472">Membrane</keyword>
<dbReference type="AlphaFoldDB" id="A0A078KLK5"/>
<dbReference type="Proteomes" id="UP000032431">
    <property type="component" value="Chromosome I"/>
</dbReference>
<keyword evidence="3" id="KW-1185">Reference proteome</keyword>
<evidence type="ECO:0000313" key="2">
    <source>
        <dbReference type="EMBL" id="CDZ23323.1"/>
    </source>
</evidence>
<dbReference type="OrthoDB" id="1048788at2"/>
<evidence type="ECO:0008006" key="4">
    <source>
        <dbReference type="Google" id="ProtNLM"/>
    </source>
</evidence>
<accession>A0A078KLK5</accession>
<proteinExistence type="predicted"/>
<organism evidence="2 3">
    <name type="scientific">[Clostridium] cellulosi</name>
    <dbReference type="NCBI Taxonomy" id="29343"/>
    <lineage>
        <taxon>Bacteria</taxon>
        <taxon>Bacillati</taxon>
        <taxon>Bacillota</taxon>
        <taxon>Clostridia</taxon>
        <taxon>Eubacteriales</taxon>
        <taxon>Oscillospiraceae</taxon>
        <taxon>Oscillospiraceae incertae sedis</taxon>
    </lineage>
</organism>
<dbReference type="STRING" id="29343.CCDG5_0180"/>